<sequence>MTMENSVCQFGSATALWRMPWILLLSVFCSYEFAFACVPLLNERNVALNHPVCQSSVFSGGRPRLAVDGNMDANYESRSCTHTDLDYSPWWRLNLTESYKISAVFVLNRKDCCRERLYGAEIYVGDSDDYKKNILCGKIPASDIPSVKICCDGLEGQYVTIILTNRKQHLTLCEVEVYGVPANRGSVCDNLV</sequence>
<dbReference type="InterPro" id="IPR051941">
    <property type="entry name" value="BG_Antigen-Binding_Lectin"/>
</dbReference>
<keyword evidence="5" id="KW-0430">Lectin</keyword>
<accession>A0AAD1S265</accession>
<feature type="transmembrane region" description="Helical" evidence="8">
    <location>
        <begin position="20"/>
        <end position="41"/>
    </location>
</feature>
<keyword evidence="11" id="KW-1185">Reference proteome</keyword>
<keyword evidence="4" id="KW-0479">Metal-binding</keyword>
<dbReference type="AlphaFoldDB" id="A0AAD1S265"/>
<dbReference type="GO" id="GO:0046872">
    <property type="term" value="F:metal ion binding"/>
    <property type="evidence" value="ECO:0007669"/>
    <property type="project" value="UniProtKB-KW"/>
</dbReference>
<name>A0AAD1S265_PELCU</name>
<dbReference type="SMART" id="SM00607">
    <property type="entry name" value="FTP"/>
    <property type="match status" value="1"/>
</dbReference>
<evidence type="ECO:0000256" key="4">
    <source>
        <dbReference type="ARBA" id="ARBA00022723"/>
    </source>
</evidence>
<proteinExistence type="inferred from homology"/>
<dbReference type="PANTHER" id="PTHR45713:SF11">
    <property type="entry name" value="FUCOLECTIN TACHYLECTIN-4 PENTRAXIN-1 DOMAIN-CONTAINING PROTEIN"/>
    <property type="match status" value="1"/>
</dbReference>
<dbReference type="InterPro" id="IPR006585">
    <property type="entry name" value="FTP1"/>
</dbReference>
<protein>
    <recommendedName>
        <fullName evidence="9">Fucolectin tachylectin-4 pentraxin-1 domain-containing protein</fullName>
    </recommendedName>
</protein>
<gene>
    <name evidence="10" type="ORF">PECUL_23A051996</name>
</gene>
<comment type="similarity">
    <text evidence="2">Belongs to the fucolectin family.</text>
</comment>
<evidence type="ECO:0000256" key="7">
    <source>
        <dbReference type="ARBA" id="ARBA00023157"/>
    </source>
</evidence>
<dbReference type="PANTHER" id="PTHR45713">
    <property type="entry name" value="FTP DOMAIN-CONTAINING PROTEIN"/>
    <property type="match status" value="1"/>
</dbReference>
<keyword evidence="8" id="KW-0812">Transmembrane</keyword>
<keyword evidence="8" id="KW-0472">Membrane</keyword>
<keyword evidence="6" id="KW-0106">Calcium</keyword>
<dbReference type="GO" id="GO:0010185">
    <property type="term" value="P:regulation of cellular defense response"/>
    <property type="evidence" value="ECO:0007669"/>
    <property type="project" value="UniProtKB-ARBA"/>
</dbReference>
<keyword evidence="8" id="KW-1133">Transmembrane helix</keyword>
<dbReference type="GO" id="GO:0042806">
    <property type="term" value="F:fucose binding"/>
    <property type="evidence" value="ECO:0007669"/>
    <property type="project" value="UniProtKB-ARBA"/>
</dbReference>
<evidence type="ECO:0000313" key="10">
    <source>
        <dbReference type="EMBL" id="CAH2286144.1"/>
    </source>
</evidence>
<dbReference type="Proteomes" id="UP001295444">
    <property type="component" value="Chromosome 04"/>
</dbReference>
<evidence type="ECO:0000256" key="2">
    <source>
        <dbReference type="ARBA" id="ARBA00010147"/>
    </source>
</evidence>
<feature type="domain" description="Fucolectin tachylectin-4 pentraxin-1" evidence="9">
    <location>
        <begin position="43"/>
        <end position="183"/>
    </location>
</feature>
<reference evidence="10" key="1">
    <citation type="submission" date="2022-03" db="EMBL/GenBank/DDBJ databases">
        <authorList>
            <person name="Alioto T."/>
            <person name="Alioto T."/>
            <person name="Gomez Garrido J."/>
        </authorList>
    </citation>
    <scope>NUCLEOTIDE SEQUENCE</scope>
</reference>
<evidence type="ECO:0000256" key="1">
    <source>
        <dbReference type="ARBA" id="ARBA00002219"/>
    </source>
</evidence>
<comment type="function">
    <text evidence="1">Acts as a defensive agent. Recognizes blood group fucosylated oligosaccharides including A, B, H and Lewis B-type antigens. Does not recognize Lewis A antigen and has low affinity for monovalent haptens.</text>
</comment>
<evidence type="ECO:0000259" key="9">
    <source>
        <dbReference type="SMART" id="SM00607"/>
    </source>
</evidence>
<evidence type="ECO:0000256" key="6">
    <source>
        <dbReference type="ARBA" id="ARBA00022837"/>
    </source>
</evidence>
<dbReference type="GO" id="GO:0001868">
    <property type="term" value="P:regulation of complement activation, lectin pathway"/>
    <property type="evidence" value="ECO:0007669"/>
    <property type="project" value="UniProtKB-ARBA"/>
</dbReference>
<dbReference type="SUPFAM" id="SSF49785">
    <property type="entry name" value="Galactose-binding domain-like"/>
    <property type="match status" value="1"/>
</dbReference>
<keyword evidence="7" id="KW-1015">Disulfide bond</keyword>
<dbReference type="EMBL" id="OW240915">
    <property type="protein sequence ID" value="CAH2286144.1"/>
    <property type="molecule type" value="Genomic_DNA"/>
</dbReference>
<evidence type="ECO:0000256" key="3">
    <source>
        <dbReference type="ARBA" id="ARBA00011233"/>
    </source>
</evidence>
<organism evidence="10 11">
    <name type="scientific">Pelobates cultripes</name>
    <name type="common">Western spadefoot toad</name>
    <dbReference type="NCBI Taxonomy" id="61616"/>
    <lineage>
        <taxon>Eukaryota</taxon>
        <taxon>Metazoa</taxon>
        <taxon>Chordata</taxon>
        <taxon>Craniata</taxon>
        <taxon>Vertebrata</taxon>
        <taxon>Euteleostomi</taxon>
        <taxon>Amphibia</taxon>
        <taxon>Batrachia</taxon>
        <taxon>Anura</taxon>
        <taxon>Pelobatoidea</taxon>
        <taxon>Pelobatidae</taxon>
        <taxon>Pelobates</taxon>
    </lineage>
</organism>
<evidence type="ECO:0000313" key="11">
    <source>
        <dbReference type="Proteomes" id="UP001295444"/>
    </source>
</evidence>
<dbReference type="Gene3D" id="2.60.120.260">
    <property type="entry name" value="Galactose-binding domain-like"/>
    <property type="match status" value="1"/>
</dbReference>
<comment type="subunit">
    <text evidence="3">Homotrimer.</text>
</comment>
<dbReference type="InterPro" id="IPR008979">
    <property type="entry name" value="Galactose-bd-like_sf"/>
</dbReference>
<dbReference type="Pfam" id="PF22633">
    <property type="entry name" value="F5_F8_type_C_2"/>
    <property type="match status" value="1"/>
</dbReference>
<evidence type="ECO:0000256" key="5">
    <source>
        <dbReference type="ARBA" id="ARBA00022734"/>
    </source>
</evidence>
<evidence type="ECO:0000256" key="8">
    <source>
        <dbReference type="SAM" id="Phobius"/>
    </source>
</evidence>